<evidence type="ECO:0000259" key="4">
    <source>
        <dbReference type="PROSITE" id="PS50855"/>
    </source>
</evidence>
<dbReference type="RefSeq" id="WP_120773146.1">
    <property type="nucleotide sequence ID" value="NZ_CP032627.1"/>
</dbReference>
<organism evidence="5 6">
    <name type="scientific">Lactococcus allomyrinae</name>
    <dbReference type="NCBI Taxonomy" id="2419773"/>
    <lineage>
        <taxon>Bacteria</taxon>
        <taxon>Bacillati</taxon>
        <taxon>Bacillota</taxon>
        <taxon>Bacilli</taxon>
        <taxon>Lactobacillales</taxon>
        <taxon>Streptococcaceae</taxon>
        <taxon>Lactococcus</taxon>
    </lineage>
</organism>
<dbReference type="GO" id="GO:0016020">
    <property type="term" value="C:membrane"/>
    <property type="evidence" value="ECO:0007669"/>
    <property type="project" value="InterPro"/>
</dbReference>
<keyword evidence="2" id="KW-0249">Electron transport</keyword>
<feature type="transmembrane region" description="Helical" evidence="3">
    <location>
        <begin position="12"/>
        <end position="32"/>
    </location>
</feature>
<dbReference type="Pfam" id="PF00115">
    <property type="entry name" value="COX1"/>
    <property type="match status" value="1"/>
</dbReference>
<dbReference type="OrthoDB" id="9767153at2"/>
<dbReference type="Proteomes" id="UP000269374">
    <property type="component" value="Chromosome"/>
</dbReference>
<evidence type="ECO:0000313" key="6">
    <source>
        <dbReference type="Proteomes" id="UP000269374"/>
    </source>
</evidence>
<dbReference type="InterPro" id="IPR036927">
    <property type="entry name" value="Cyt_c_oxase-like_su1_sf"/>
</dbReference>
<keyword evidence="3" id="KW-0812">Transmembrane</keyword>
<reference evidence="5 6" key="1">
    <citation type="submission" date="2018-09" db="EMBL/GenBank/DDBJ databases">
        <title>Genome sequencing of strain 1JSPR-7.</title>
        <authorList>
            <person name="Heo J."/>
            <person name="Kim S.-J."/>
            <person name="Kwon S.-W."/>
        </authorList>
    </citation>
    <scope>NUCLEOTIDE SEQUENCE [LARGE SCALE GENOMIC DNA]</scope>
    <source>
        <strain evidence="5 6">1JSPR-7</strain>
    </source>
</reference>
<feature type="transmembrane region" description="Helical" evidence="3">
    <location>
        <begin position="640"/>
        <end position="659"/>
    </location>
</feature>
<dbReference type="InterPro" id="IPR000883">
    <property type="entry name" value="Cyt_C_Oxase_1"/>
</dbReference>
<evidence type="ECO:0000256" key="1">
    <source>
        <dbReference type="ARBA" id="ARBA00022660"/>
    </source>
</evidence>
<keyword evidence="1" id="KW-0679">Respiratory chain</keyword>
<feature type="domain" description="Cytochrome oxidase subunit I profile" evidence="4">
    <location>
        <begin position="291"/>
        <end position="687"/>
    </location>
</feature>
<feature type="transmembrane region" description="Helical" evidence="3">
    <location>
        <begin position="291"/>
        <end position="313"/>
    </location>
</feature>
<feature type="transmembrane region" description="Helical" evidence="3">
    <location>
        <begin position="459"/>
        <end position="479"/>
    </location>
</feature>
<dbReference type="SUPFAM" id="SSF81442">
    <property type="entry name" value="Cytochrome c oxidase subunit I-like"/>
    <property type="match status" value="1"/>
</dbReference>
<feature type="transmembrane region" description="Helical" evidence="3">
    <location>
        <begin position="680"/>
        <end position="700"/>
    </location>
</feature>
<dbReference type="PROSITE" id="PS50855">
    <property type="entry name" value="COX1"/>
    <property type="match status" value="1"/>
</dbReference>
<evidence type="ECO:0000313" key="5">
    <source>
        <dbReference type="EMBL" id="AYG01777.1"/>
    </source>
</evidence>
<feature type="transmembrane region" description="Helical" evidence="3">
    <location>
        <begin position="333"/>
        <end position="357"/>
    </location>
</feature>
<dbReference type="PANTHER" id="PTHR10422">
    <property type="entry name" value="CYTOCHROME C OXIDASE SUBUNIT 1"/>
    <property type="match status" value="1"/>
</dbReference>
<dbReference type="InterPro" id="IPR054309">
    <property type="entry name" value="NorB_cytochrome_c-like"/>
</dbReference>
<feature type="transmembrane region" description="Helical" evidence="3">
    <location>
        <begin position="598"/>
        <end position="620"/>
    </location>
</feature>
<feature type="transmembrane region" description="Helical" evidence="3">
    <location>
        <begin position="417"/>
        <end position="438"/>
    </location>
</feature>
<protein>
    <submittedName>
        <fullName evidence="5">Nitric-oxide reductase large subunit</fullName>
    </submittedName>
</protein>
<dbReference type="PANTHER" id="PTHR10422:SF38">
    <property type="entry name" value="CYTOCHROME B SUBUNIT OF NITRIC OXIDE REDUCTASE"/>
    <property type="match status" value="1"/>
</dbReference>
<keyword evidence="3" id="KW-1133">Transmembrane helix</keyword>
<feature type="transmembrane region" description="Helical" evidence="3">
    <location>
        <begin position="556"/>
        <end position="577"/>
    </location>
</feature>
<dbReference type="AlphaFoldDB" id="A0A387BL54"/>
<accession>A0A387BL54</accession>
<dbReference type="GO" id="GO:0004129">
    <property type="term" value="F:cytochrome-c oxidase activity"/>
    <property type="evidence" value="ECO:0007669"/>
    <property type="project" value="InterPro"/>
</dbReference>
<feature type="transmembrane region" description="Helical" evidence="3">
    <location>
        <begin position="234"/>
        <end position="255"/>
    </location>
</feature>
<dbReference type="EMBL" id="CP032627">
    <property type="protein sequence ID" value="AYG01777.1"/>
    <property type="molecule type" value="Genomic_DNA"/>
</dbReference>
<dbReference type="Gene3D" id="1.20.210.10">
    <property type="entry name" value="Cytochrome c oxidase-like, subunit I domain"/>
    <property type="match status" value="1"/>
</dbReference>
<feature type="transmembrane region" description="Helical" evidence="3">
    <location>
        <begin position="737"/>
        <end position="757"/>
    </location>
</feature>
<dbReference type="Pfam" id="PF22085">
    <property type="entry name" value="NorB_cytochrome_c-like"/>
    <property type="match status" value="1"/>
</dbReference>
<feature type="transmembrane region" description="Helical" evidence="3">
    <location>
        <begin position="491"/>
        <end position="515"/>
    </location>
</feature>
<dbReference type="InterPro" id="IPR023616">
    <property type="entry name" value="Cyt_c_oxase-like_su1_dom"/>
</dbReference>
<sequence>MQKNPYARLRNVLFITLVITFSILIAGGLSIFKNEAPRPSQIVNEQGKTLATKTQLISGQATYERYGLGDYGSYLGDGAYLGPDYSSEALHIYIQGMYKYKAQKLFNKNWSDLSDIQQEGIKGQVVKEIKKNRYNTKTHQLVLTDAQAAGFKYEEQYYHKMFINNPSEAGLPENLIKAHNTGAYQAKGNQVDYLADFFFWGAWLSSTERPEGGSTYTNNFPYDLEAGNNVSMTAITWSAISVAILVAGLGIIIWYERRYNLEMADRYAEGDLPIIDADKAITSSQRKVAKYLVIVVLLFLVQIMLGELMSHFYAENSFFGWNIQNIFPFPIDLTWHLQLVIFWVATSWLATGIYVVPRVLGREPKRQGLLVDLLFWALIIVVAGSMLGEWAGTMGWMGKVWWLFGQYGWKYIELGKFWQVLFIIGMVLWAVILGRGFVPAIRKKAKTSYLFDRKHLATMLFVGALAIPSFYVASLFIMPDSHVTFADYWRWWIVHLWVEGVFEVFAVLLIGWLMVDMRLTTIKSTIRALYFQMILLLGSGVVGIGHHYYWMGDNSIWLALGSSFSALEVVPLCLLVWEAYTHYKVYKDSGVEFPYKGTFIFLAATGLWNAFGAGALGFLINLPAISYFEHGTTWTSAHAHGSMAGVYGMFSIAILLYTMRSVSKKEYWTPKREKMVVWSAWLTNMGLLGMLVITLLPVGYMQLTDAVEHGYWHARLTSFYHSPLVSGLLWARMLPDLVFTAGVIVLIIIVVGAFFNLKPAENEQHEKESKIVLDELAAENT</sequence>
<proteinExistence type="predicted"/>
<dbReference type="KEGG" id="lact:D7I46_12365"/>
<evidence type="ECO:0000256" key="2">
    <source>
        <dbReference type="ARBA" id="ARBA00022982"/>
    </source>
</evidence>
<feature type="transmembrane region" description="Helical" evidence="3">
    <location>
        <begin position="369"/>
        <end position="397"/>
    </location>
</feature>
<name>A0A387BL54_9LACT</name>
<evidence type="ECO:0000256" key="3">
    <source>
        <dbReference type="SAM" id="Phobius"/>
    </source>
</evidence>
<dbReference type="GO" id="GO:0009060">
    <property type="term" value="P:aerobic respiration"/>
    <property type="evidence" value="ECO:0007669"/>
    <property type="project" value="InterPro"/>
</dbReference>
<keyword evidence="1" id="KW-0813">Transport</keyword>
<keyword evidence="6" id="KW-1185">Reference proteome</keyword>
<keyword evidence="3" id="KW-0472">Membrane</keyword>
<feature type="transmembrane region" description="Helical" evidence="3">
    <location>
        <begin position="527"/>
        <end position="550"/>
    </location>
</feature>
<gene>
    <name evidence="5" type="ORF">D7I46_12365</name>
</gene>
<dbReference type="GO" id="GO:0020037">
    <property type="term" value="F:heme binding"/>
    <property type="evidence" value="ECO:0007669"/>
    <property type="project" value="InterPro"/>
</dbReference>